<dbReference type="OrthoDB" id="65075at2"/>
<dbReference type="GO" id="GO:0009654">
    <property type="term" value="C:photosystem II oxygen evolving complex"/>
    <property type="evidence" value="ECO:0007669"/>
    <property type="project" value="InterPro"/>
</dbReference>
<dbReference type="GO" id="GO:0005509">
    <property type="term" value="F:calcium ion binding"/>
    <property type="evidence" value="ECO:0007669"/>
    <property type="project" value="InterPro"/>
</dbReference>
<gene>
    <name evidence="3" type="ORF">SU48_07650</name>
</gene>
<evidence type="ECO:0000256" key="1">
    <source>
        <dbReference type="SAM" id="SignalP"/>
    </source>
</evidence>
<dbReference type="KEGG" id="dpu:SU48_07650"/>
<dbReference type="GO" id="GO:0015979">
    <property type="term" value="P:photosynthesis"/>
    <property type="evidence" value="ECO:0007669"/>
    <property type="project" value="InterPro"/>
</dbReference>
<dbReference type="GO" id="GO:0019898">
    <property type="term" value="C:extrinsic component of membrane"/>
    <property type="evidence" value="ECO:0007669"/>
    <property type="project" value="InterPro"/>
</dbReference>
<dbReference type="RefSeq" id="WP_064014731.1">
    <property type="nucleotide sequence ID" value="NZ_CP011387.1"/>
</dbReference>
<name>A0A172T9I8_9DEIO</name>
<feature type="chain" id="PRO_5008000534" description="PsbP C-terminal domain-containing protein" evidence="1">
    <location>
        <begin position="22"/>
        <end position="169"/>
    </location>
</feature>
<organism evidence="3 4">
    <name type="scientific">Deinococcus puniceus</name>
    <dbReference type="NCBI Taxonomy" id="1182568"/>
    <lineage>
        <taxon>Bacteria</taxon>
        <taxon>Thermotogati</taxon>
        <taxon>Deinococcota</taxon>
        <taxon>Deinococci</taxon>
        <taxon>Deinococcales</taxon>
        <taxon>Deinococcaceae</taxon>
        <taxon>Deinococcus</taxon>
    </lineage>
</organism>
<evidence type="ECO:0000313" key="4">
    <source>
        <dbReference type="Proteomes" id="UP000077363"/>
    </source>
</evidence>
<dbReference type="Proteomes" id="UP000077363">
    <property type="component" value="Chromosome"/>
</dbReference>
<dbReference type="AlphaFoldDB" id="A0A172T9I8"/>
<sequence length="169" mass="18299">MKVSRMLLASALVSLLPLAGAQTLIKFSDPKLPFSFSYPQGWVGIDFKDDTNGVSLLSAKTKPASLVRLLFASKAGRAVNLATEYQNFESGVKTSGATLKLLSSKAASYGGVTGQEREYTLTIKEGQLRLRVWYGNGAKNIYSFQLTDTPARYAAASATFSKILNSVRF</sequence>
<keyword evidence="4" id="KW-1185">Reference proteome</keyword>
<dbReference type="STRING" id="1182568.SU48_07650"/>
<accession>A0A172T9I8</accession>
<reference evidence="3 4" key="1">
    <citation type="submission" date="2015-01" db="EMBL/GenBank/DDBJ databases">
        <title>Deinococcus puniceus/DY1/ whole genome sequencing.</title>
        <authorList>
            <person name="Kim M.K."/>
            <person name="Srinivasan S."/>
            <person name="Lee J.-J."/>
        </authorList>
    </citation>
    <scope>NUCLEOTIDE SEQUENCE [LARGE SCALE GENOMIC DNA]</scope>
    <source>
        <strain evidence="3 4">DY1</strain>
    </source>
</reference>
<evidence type="ECO:0000259" key="2">
    <source>
        <dbReference type="Pfam" id="PF01789"/>
    </source>
</evidence>
<feature type="domain" description="PsbP C-terminal" evidence="2">
    <location>
        <begin position="24"/>
        <end position="168"/>
    </location>
</feature>
<proteinExistence type="predicted"/>
<dbReference type="PATRIC" id="fig|1182568.3.peg.1590"/>
<dbReference type="InterPro" id="IPR002683">
    <property type="entry name" value="PsbP_C"/>
</dbReference>
<evidence type="ECO:0000313" key="3">
    <source>
        <dbReference type="EMBL" id="ANE43661.1"/>
    </source>
</evidence>
<dbReference type="Gene3D" id="3.40.1000.10">
    <property type="entry name" value="Mog1/PsbP, alpha/beta/alpha sandwich"/>
    <property type="match status" value="1"/>
</dbReference>
<dbReference type="Pfam" id="PF01789">
    <property type="entry name" value="PsbP"/>
    <property type="match status" value="1"/>
</dbReference>
<keyword evidence="1" id="KW-0732">Signal</keyword>
<dbReference type="EMBL" id="CP011387">
    <property type="protein sequence ID" value="ANE43661.1"/>
    <property type="molecule type" value="Genomic_DNA"/>
</dbReference>
<protein>
    <recommendedName>
        <fullName evidence="2">PsbP C-terminal domain-containing protein</fullName>
    </recommendedName>
</protein>
<feature type="signal peptide" evidence="1">
    <location>
        <begin position="1"/>
        <end position="21"/>
    </location>
</feature>